<dbReference type="Pfam" id="PF20360">
    <property type="entry name" value="DUF6655"/>
    <property type="match status" value="1"/>
</dbReference>
<dbReference type="OrthoDB" id="7302561at2"/>
<protein>
    <submittedName>
        <fullName evidence="2">Uncharacterized protein</fullName>
    </submittedName>
</protein>
<feature type="region of interest" description="Disordered" evidence="1">
    <location>
        <begin position="196"/>
        <end position="230"/>
    </location>
</feature>
<dbReference type="InterPro" id="IPR046596">
    <property type="entry name" value="DUF6655"/>
</dbReference>
<proteinExistence type="predicted"/>
<sequence>MTSTTDLLAIPLAVLALCAGCTETRTSNPERTAEEQLLLSTAVDRAVGDVTLNVPKGTKVFVDASRFEAYDKSYAISAFRDRVLESGAHLVSQLNDAEVIVEIRSGALSTDGTKTIVGIPAFDVPVPLAGDLSVPEISLASRRQRLGVAKVAYTAYWRESGALADRSEPIQGVAGYRDWAFIGFGWRSGDTLITADIPDTVADGPEPGPPAAEEPDSDPPEPGIGEGKGR</sequence>
<dbReference type="EMBL" id="FNBW01000015">
    <property type="protein sequence ID" value="SDG34203.1"/>
    <property type="molecule type" value="Genomic_DNA"/>
</dbReference>
<dbReference type="RefSeq" id="WP_093153294.1">
    <property type="nucleotide sequence ID" value="NZ_FNBW01000015.1"/>
</dbReference>
<gene>
    <name evidence="2" type="ORF">SAMN05660686_04079</name>
</gene>
<evidence type="ECO:0000256" key="1">
    <source>
        <dbReference type="SAM" id="MobiDB-lite"/>
    </source>
</evidence>
<comment type="caution">
    <text evidence="2">The sequence shown here is derived from an EMBL/GenBank/DDBJ whole genome shotgun (WGS) entry which is preliminary data.</text>
</comment>
<accession>A0A8G2BN21</accession>
<dbReference type="AlphaFoldDB" id="A0A8G2BN21"/>
<keyword evidence="3" id="KW-1185">Reference proteome</keyword>
<evidence type="ECO:0000313" key="3">
    <source>
        <dbReference type="Proteomes" id="UP000198615"/>
    </source>
</evidence>
<reference evidence="2 3" key="1">
    <citation type="submission" date="2016-10" db="EMBL/GenBank/DDBJ databases">
        <authorList>
            <person name="Varghese N."/>
            <person name="Submissions S."/>
        </authorList>
    </citation>
    <scope>NUCLEOTIDE SEQUENCE [LARGE SCALE GENOMIC DNA]</scope>
    <source>
        <strain evidence="2 3">DSM 18839</strain>
    </source>
</reference>
<name>A0A8G2BN21_9PROT</name>
<evidence type="ECO:0000313" key="2">
    <source>
        <dbReference type="EMBL" id="SDG34203.1"/>
    </source>
</evidence>
<organism evidence="2 3">
    <name type="scientific">Thalassobaculum litoreum DSM 18839</name>
    <dbReference type="NCBI Taxonomy" id="1123362"/>
    <lineage>
        <taxon>Bacteria</taxon>
        <taxon>Pseudomonadati</taxon>
        <taxon>Pseudomonadota</taxon>
        <taxon>Alphaproteobacteria</taxon>
        <taxon>Rhodospirillales</taxon>
        <taxon>Thalassobaculaceae</taxon>
        <taxon>Thalassobaculum</taxon>
    </lineage>
</organism>
<dbReference type="Proteomes" id="UP000198615">
    <property type="component" value="Unassembled WGS sequence"/>
</dbReference>